<dbReference type="AlphaFoldDB" id="A0A9N7B925"/>
<organism evidence="2 3">
    <name type="scientific">Rickettsia conorii subsp. raoultii</name>
    <dbReference type="NCBI Taxonomy" id="369822"/>
    <lineage>
        <taxon>Bacteria</taxon>
        <taxon>Pseudomonadati</taxon>
        <taxon>Pseudomonadota</taxon>
        <taxon>Alphaproteobacteria</taxon>
        <taxon>Rickettsiales</taxon>
        <taxon>Rickettsiaceae</taxon>
        <taxon>Rickettsieae</taxon>
        <taxon>Rickettsia</taxon>
        <taxon>spotted fever group</taxon>
    </lineage>
</organism>
<gene>
    <name evidence="2" type="ORF">UQ52_03835</name>
</gene>
<sequence>MLMLLSKVNEPTKYNNADNKEPPPTVPLQQTELNTAQQIEILGLGEDTEKNNNCFVKKCLIL</sequence>
<dbReference type="EMBL" id="CP010969">
    <property type="protein sequence ID" value="AJQ51867.1"/>
    <property type="molecule type" value="Genomic_DNA"/>
</dbReference>
<reference evidence="2 3" key="1">
    <citation type="journal article" date="2016" name="Genome Announc.">
        <title>Genome Sequence of the Tick-Borne Pathogen Rickettsia raoultii.</title>
        <authorList>
            <person name="El Karkouri K."/>
            <person name="Mediannikov O."/>
            <person name="Robert C."/>
            <person name="Raoult D."/>
            <person name="Fournier P.E."/>
        </authorList>
    </citation>
    <scope>NUCLEOTIDE SEQUENCE [LARGE SCALE GENOMIC DNA]</scope>
    <source>
        <strain evidence="2 3">Khabarovsk</strain>
    </source>
</reference>
<evidence type="ECO:0000313" key="2">
    <source>
        <dbReference type="EMBL" id="AJQ51867.1"/>
    </source>
</evidence>
<dbReference type="Proteomes" id="UP000077462">
    <property type="component" value="Chromosome"/>
</dbReference>
<feature type="region of interest" description="Disordered" evidence="1">
    <location>
        <begin position="10"/>
        <end position="29"/>
    </location>
</feature>
<evidence type="ECO:0000313" key="3">
    <source>
        <dbReference type="Proteomes" id="UP000077462"/>
    </source>
</evidence>
<protein>
    <submittedName>
        <fullName evidence="2">Uncharacterized protein</fullName>
    </submittedName>
</protein>
<proteinExistence type="predicted"/>
<accession>A0A9N7B925</accession>
<dbReference type="RefSeq" id="WP_064463791.1">
    <property type="nucleotide sequence ID" value="NZ_JAWONO010000006.1"/>
</dbReference>
<evidence type="ECO:0000256" key="1">
    <source>
        <dbReference type="SAM" id="MobiDB-lite"/>
    </source>
</evidence>
<name>A0A9N7B925_RICCR</name>